<evidence type="ECO:0000313" key="5">
    <source>
        <dbReference type="Proteomes" id="UP001143810"/>
    </source>
</evidence>
<evidence type="ECO:0000313" key="4">
    <source>
        <dbReference type="Proteomes" id="UP001143192"/>
    </source>
</evidence>
<dbReference type="EMBL" id="JAMZED010000040">
    <property type="protein sequence ID" value="MCR6505810.1"/>
    <property type="molecule type" value="Genomic_DNA"/>
</dbReference>
<evidence type="ECO:0000256" key="1">
    <source>
        <dbReference type="SAM" id="MobiDB-lite"/>
    </source>
</evidence>
<reference evidence="3" key="1">
    <citation type="journal article" date="2022" name="Arch. Microbiol.">
        <title>Bacteroides muris sp. nov. isolated from the cecum of wild-derived house mice.</title>
        <authorList>
            <person name="Fokt H."/>
            <person name="Unni R."/>
            <person name="Repnik U."/>
            <person name="Schmitz R.A."/>
            <person name="Bramkamp M."/>
            <person name="Baines J.F."/>
            <person name="Unterweger D."/>
        </authorList>
    </citation>
    <scope>NUCLEOTIDE SEQUENCE</scope>
    <source>
        <strain evidence="2">KH365_2</strain>
        <strain evidence="3">KH569_7</strain>
    </source>
</reference>
<comment type="caution">
    <text evidence="3">The sequence shown here is derived from an EMBL/GenBank/DDBJ whole genome shotgun (WGS) entry which is preliminary data.</text>
</comment>
<dbReference type="AlphaFoldDB" id="A0A9X2P2C6"/>
<gene>
    <name evidence="3" type="ORF">M1B78_18085</name>
    <name evidence="2" type="ORF">M1B79_14345</name>
</gene>
<protein>
    <submittedName>
        <fullName evidence="3">Uncharacterized protein</fullName>
    </submittedName>
</protein>
<reference evidence="3" key="2">
    <citation type="submission" date="2022-04" db="EMBL/GenBank/DDBJ databases">
        <authorList>
            <person name="Fokt H."/>
            <person name="Baines J."/>
        </authorList>
    </citation>
    <scope>NUCLEOTIDE SEQUENCE</scope>
    <source>
        <strain evidence="2">KH365_2</strain>
        <strain evidence="3">KH569_7</strain>
    </source>
</reference>
<dbReference type="Proteomes" id="UP001143810">
    <property type="component" value="Unassembled WGS sequence"/>
</dbReference>
<evidence type="ECO:0000313" key="2">
    <source>
        <dbReference type="EMBL" id="MCR6505810.1"/>
    </source>
</evidence>
<sequence>MDKKAGHNAPKATLPQAENEKGTVPGQQIGLYSKADNRDVKQMVRMLNSPEEQSQKDRG</sequence>
<dbReference type="Proteomes" id="UP001143192">
    <property type="component" value="Unassembled WGS sequence"/>
</dbReference>
<dbReference type="RefSeq" id="WP_246866982.1">
    <property type="nucleotide sequence ID" value="NZ_JAMZED010000040.1"/>
</dbReference>
<keyword evidence="4" id="KW-1185">Reference proteome</keyword>
<dbReference type="EMBL" id="JAMZEE010000081">
    <property type="protein sequence ID" value="MCR6509998.1"/>
    <property type="molecule type" value="Genomic_DNA"/>
</dbReference>
<evidence type="ECO:0000313" key="3">
    <source>
        <dbReference type="EMBL" id="MCR6509998.1"/>
    </source>
</evidence>
<accession>A0A9X2P2C6</accession>
<name>A0A9X2P2C6_9BACE</name>
<feature type="region of interest" description="Disordered" evidence="1">
    <location>
        <begin position="1"/>
        <end position="38"/>
    </location>
</feature>
<proteinExistence type="predicted"/>
<organism evidence="3 5">
    <name type="scientific">Bacteroides muris</name>
    <name type="common">ex Fokt et al. 2023</name>
    <dbReference type="NCBI Taxonomy" id="2937417"/>
    <lineage>
        <taxon>Bacteria</taxon>
        <taxon>Pseudomonadati</taxon>
        <taxon>Bacteroidota</taxon>
        <taxon>Bacteroidia</taxon>
        <taxon>Bacteroidales</taxon>
        <taxon>Bacteroidaceae</taxon>
        <taxon>Bacteroides</taxon>
    </lineage>
</organism>